<evidence type="ECO:0000256" key="2">
    <source>
        <dbReference type="ARBA" id="ARBA00022448"/>
    </source>
</evidence>
<keyword evidence="4" id="KW-0547">Nucleotide-binding</keyword>
<comment type="caution">
    <text evidence="9">The sequence shown here is derived from an EMBL/GenBank/DDBJ whole genome shotgun (WGS) entry which is preliminary data.</text>
</comment>
<accession>A0A7W3U0I8</accession>
<evidence type="ECO:0000256" key="5">
    <source>
        <dbReference type="ARBA" id="ARBA00022840"/>
    </source>
</evidence>
<comment type="subcellular location">
    <subcellularLocation>
        <location evidence="1">Cell membrane</location>
        <topology evidence="1">Peripheral membrane protein</topology>
    </subcellularLocation>
</comment>
<proteinExistence type="predicted"/>
<keyword evidence="5 9" id="KW-0067">ATP-binding</keyword>
<dbReference type="RefSeq" id="WP_182581313.1">
    <property type="nucleotide sequence ID" value="NZ_JACIUY010000061.1"/>
</dbReference>
<dbReference type="InterPro" id="IPR027417">
    <property type="entry name" value="P-loop_NTPase"/>
</dbReference>
<dbReference type="GO" id="GO:0005524">
    <property type="term" value="F:ATP binding"/>
    <property type="evidence" value="ECO:0007669"/>
    <property type="project" value="UniProtKB-KW"/>
</dbReference>
<protein>
    <submittedName>
        <fullName evidence="9">Amino acid ABC transporter ATP-binding protein</fullName>
    </submittedName>
</protein>
<gene>
    <name evidence="9" type="ORF">H5R63_06555</name>
    <name evidence="8" type="ORF">H5R64_03645</name>
</gene>
<keyword evidence="11" id="KW-1185">Reference proteome</keyword>
<dbReference type="InterPro" id="IPR003439">
    <property type="entry name" value="ABC_transporter-like_ATP-bd"/>
</dbReference>
<dbReference type="AlphaFoldDB" id="A0A7W3U0I8"/>
<reference evidence="10 11" key="1">
    <citation type="submission" date="2020-07" db="EMBL/GenBank/DDBJ databases">
        <title>Description of Limosilactobacillus balticus sp. nov., Limosilactobacillus agrestis sp. nov., Limosilactobacillus albertensis sp. nov., Limosilactobacillus rudii sp. nov., Limosilactobacillus fastidiosus sp. nov., five novel Limosilactobacillus species isolated from the vertebrate gastrointestinal tract, and proposal of 6 subspecies of Limosilactobacillus reuteri adapted to the gastrointestinal tract of specific vertebrate hosts.</title>
        <authorList>
            <person name="Li F."/>
            <person name="Cheng C."/>
            <person name="Zheng J."/>
            <person name="Quevedo R.M."/>
            <person name="Li J."/>
            <person name="Roos S."/>
            <person name="Gaenzle M.G."/>
            <person name="Walter J."/>
        </authorList>
    </citation>
    <scope>NUCLEOTIDE SEQUENCE [LARGE SCALE GENOMIC DNA]</scope>
    <source>
        <strain evidence="9 10">WF-MA3-C</strain>
        <strain evidence="8 11">WF-MO7-1</strain>
    </source>
</reference>
<dbReference type="EMBL" id="JACIUZ010000028">
    <property type="protein sequence ID" value="MBB1062891.1"/>
    <property type="molecule type" value="Genomic_DNA"/>
</dbReference>
<dbReference type="InterPro" id="IPR017871">
    <property type="entry name" value="ABC_transporter-like_CS"/>
</dbReference>
<evidence type="ECO:0000313" key="10">
    <source>
        <dbReference type="Proteomes" id="UP000518255"/>
    </source>
</evidence>
<dbReference type="PROSITE" id="PS50893">
    <property type="entry name" value="ABC_TRANSPORTER_2"/>
    <property type="match status" value="1"/>
</dbReference>
<dbReference type="Proteomes" id="UP000544052">
    <property type="component" value="Unassembled WGS sequence"/>
</dbReference>
<dbReference type="GO" id="GO:0005886">
    <property type="term" value="C:plasma membrane"/>
    <property type="evidence" value="ECO:0007669"/>
    <property type="project" value="UniProtKB-SubCell"/>
</dbReference>
<evidence type="ECO:0000256" key="1">
    <source>
        <dbReference type="ARBA" id="ARBA00004202"/>
    </source>
</evidence>
<evidence type="ECO:0000256" key="3">
    <source>
        <dbReference type="ARBA" id="ARBA00022475"/>
    </source>
</evidence>
<dbReference type="PIRSF" id="PIRSF039085">
    <property type="entry name" value="ABC_ATPase_HisP"/>
    <property type="match status" value="1"/>
</dbReference>
<sequence length="249" mass="27705">MRLIQINKTYGDKTVLKDVTLDFPIGKVTVLVGPSGSGKSTILRSLNFLVTPESGQYDFNDHQIDFSQSISNKEKLAVRRETGMVFQDYNLFPHKTVLGNIIEGPTQVLKMGKKQAIKVAKELLAKVGLADYGDVYPSELSGGQAQRVAIARALAMKPRYVLLDEPTSALDPELELSVLKVLLQLAHEKQSMVLVTHNMAFAKQIADKIIFVENGEIIYDGDPKKFFSQDNSSKRIKNFIASMTMENLK</sequence>
<evidence type="ECO:0000259" key="7">
    <source>
        <dbReference type="PROSITE" id="PS50893"/>
    </source>
</evidence>
<dbReference type="Gene3D" id="3.40.50.300">
    <property type="entry name" value="P-loop containing nucleotide triphosphate hydrolases"/>
    <property type="match status" value="1"/>
</dbReference>
<keyword evidence="3" id="KW-1003">Cell membrane</keyword>
<dbReference type="PANTHER" id="PTHR43166">
    <property type="entry name" value="AMINO ACID IMPORT ATP-BINDING PROTEIN"/>
    <property type="match status" value="1"/>
</dbReference>
<keyword evidence="6" id="KW-0472">Membrane</keyword>
<dbReference type="PANTHER" id="PTHR43166:SF35">
    <property type="entry name" value="L-CYSTINE IMPORT ATP-BINDING PROTEIN TCYN"/>
    <property type="match status" value="1"/>
</dbReference>
<keyword evidence="2" id="KW-0813">Transport</keyword>
<evidence type="ECO:0000256" key="6">
    <source>
        <dbReference type="ARBA" id="ARBA00023136"/>
    </source>
</evidence>
<dbReference type="Proteomes" id="UP000518255">
    <property type="component" value="Unassembled WGS sequence"/>
</dbReference>
<name>A0A7W3U0I8_9LACO</name>
<dbReference type="EMBL" id="JACIUY010000061">
    <property type="protein sequence ID" value="MBB1086440.1"/>
    <property type="molecule type" value="Genomic_DNA"/>
</dbReference>
<dbReference type="PROSITE" id="PS00211">
    <property type="entry name" value="ABC_TRANSPORTER_1"/>
    <property type="match status" value="1"/>
</dbReference>
<evidence type="ECO:0000313" key="9">
    <source>
        <dbReference type="EMBL" id="MBB1086440.1"/>
    </source>
</evidence>
<dbReference type="SMART" id="SM00382">
    <property type="entry name" value="AAA"/>
    <property type="match status" value="1"/>
</dbReference>
<feature type="domain" description="ABC transporter" evidence="7">
    <location>
        <begin position="1"/>
        <end position="239"/>
    </location>
</feature>
<dbReference type="GO" id="GO:0016887">
    <property type="term" value="F:ATP hydrolysis activity"/>
    <property type="evidence" value="ECO:0007669"/>
    <property type="project" value="InterPro"/>
</dbReference>
<dbReference type="SUPFAM" id="SSF52540">
    <property type="entry name" value="P-loop containing nucleoside triphosphate hydrolases"/>
    <property type="match status" value="1"/>
</dbReference>
<evidence type="ECO:0000313" key="8">
    <source>
        <dbReference type="EMBL" id="MBB1062891.1"/>
    </source>
</evidence>
<dbReference type="InterPro" id="IPR030679">
    <property type="entry name" value="ABC_ATPase_HisP-typ"/>
</dbReference>
<organism evidence="9 10">
    <name type="scientific">Limosilactobacillus fastidiosus</name>
    <dbReference type="NCBI Taxonomy" id="2759855"/>
    <lineage>
        <taxon>Bacteria</taxon>
        <taxon>Bacillati</taxon>
        <taxon>Bacillota</taxon>
        <taxon>Bacilli</taxon>
        <taxon>Lactobacillales</taxon>
        <taxon>Lactobacillaceae</taxon>
        <taxon>Limosilactobacillus</taxon>
    </lineage>
</organism>
<dbReference type="InterPro" id="IPR003593">
    <property type="entry name" value="AAA+_ATPase"/>
</dbReference>
<evidence type="ECO:0000313" key="11">
    <source>
        <dbReference type="Proteomes" id="UP000544052"/>
    </source>
</evidence>
<dbReference type="InterPro" id="IPR050086">
    <property type="entry name" value="MetN_ABC_transporter-like"/>
</dbReference>
<evidence type="ECO:0000256" key="4">
    <source>
        <dbReference type="ARBA" id="ARBA00022741"/>
    </source>
</evidence>
<dbReference type="GO" id="GO:0015424">
    <property type="term" value="F:ABC-type amino acid transporter activity"/>
    <property type="evidence" value="ECO:0007669"/>
    <property type="project" value="InterPro"/>
</dbReference>
<dbReference type="Pfam" id="PF00005">
    <property type="entry name" value="ABC_tran"/>
    <property type="match status" value="1"/>
</dbReference>